<evidence type="ECO:0000313" key="3">
    <source>
        <dbReference type="EMBL" id="EFV45718.2"/>
    </source>
</evidence>
<dbReference type="GO" id="GO:0009318">
    <property type="term" value="C:exodeoxyribonuclease VII complex"/>
    <property type="evidence" value="ECO:0007669"/>
    <property type="project" value="InterPro"/>
</dbReference>
<dbReference type="InterPro" id="IPR020579">
    <property type="entry name" value="Exonuc_VII_lsu_C"/>
</dbReference>
<dbReference type="RefSeq" id="WP_016360862.1">
    <property type="nucleotide sequence ID" value="NZ_KE150239.1"/>
</dbReference>
<name>E5Y2P9_BILW3</name>
<sequence>MPMPAMPSLSVARLSSVFEDMAGAALKNAVDDSSCVFRTQGIIGDWTAKRTFWNGVHYSIELADGGKSICVDLPLEVIQNGGIRPGDRVDVLGIPVVYLKKSVVLFKLHVHAASVIEASAGGRGPEPVKNVEGTISHLKELGFKRIPFPKRATAISVIHSKSHAANVFADFKNELDLKSVNVESLPTAMTDPSAIARAIDQASGNVVVLIRGGGDDAEFTTFQHDDVVKALARKAAHRITGLGHYGNLTYADIIADFCTTTPTSAGAYVREQLIRTYNMRQTEREALEEQAALIKALRISKLKWMLIALAGIALAGYLGFFR</sequence>
<dbReference type="GO" id="GO:0008855">
    <property type="term" value="F:exodeoxyribonuclease VII activity"/>
    <property type="evidence" value="ECO:0007669"/>
    <property type="project" value="InterPro"/>
</dbReference>
<dbReference type="OrthoDB" id="9802795at2"/>
<dbReference type="AlphaFoldDB" id="E5Y2P9"/>
<accession>E5Y2P9</accession>
<evidence type="ECO:0000259" key="2">
    <source>
        <dbReference type="Pfam" id="PF02601"/>
    </source>
</evidence>
<reference evidence="3 4" key="1">
    <citation type="submission" date="2010-10" db="EMBL/GenBank/DDBJ databases">
        <authorList>
            <consortium name="The Broad Institute Genome Sequencing Platform"/>
            <person name="Ward D."/>
            <person name="Earl A."/>
            <person name="Feldgarden M."/>
            <person name="Young S.K."/>
            <person name="Gargeya S."/>
            <person name="Zeng Q."/>
            <person name="Alvarado L."/>
            <person name="Berlin A."/>
            <person name="Bochicchio J."/>
            <person name="Chapman S.B."/>
            <person name="Chen Z."/>
            <person name="Freedman E."/>
            <person name="Gellesch M."/>
            <person name="Goldberg J."/>
            <person name="Griggs A."/>
            <person name="Gujja S."/>
            <person name="Heilman E."/>
            <person name="Heiman D."/>
            <person name="Howarth C."/>
            <person name="Mehta T."/>
            <person name="Neiman D."/>
            <person name="Pearson M."/>
            <person name="Roberts A."/>
            <person name="Saif S."/>
            <person name="Shea T."/>
            <person name="Shenoy N."/>
            <person name="Sisk P."/>
            <person name="Stolte C."/>
            <person name="Sykes S."/>
            <person name="White J."/>
            <person name="Yandava C."/>
            <person name="Allen-Vercoe E."/>
            <person name="Sibley C."/>
            <person name="Ambrose C.E."/>
            <person name="Strauss J."/>
            <person name="Daigneault M."/>
            <person name="Haas B."/>
            <person name="Nusbaum C."/>
            <person name="Birren B."/>
        </authorList>
    </citation>
    <scope>NUCLEOTIDE SEQUENCE [LARGE SCALE GENOMIC DNA]</scope>
    <source>
        <strain evidence="3 4">3_1_6</strain>
    </source>
</reference>
<dbReference type="InterPro" id="IPR003753">
    <property type="entry name" value="Exonuc_VII_L"/>
</dbReference>
<comment type="caution">
    <text evidence="3">The sequence shown here is derived from an EMBL/GenBank/DDBJ whole genome shotgun (WGS) entry which is preliminary data.</text>
</comment>
<proteinExistence type="predicted"/>
<dbReference type="Pfam" id="PF02601">
    <property type="entry name" value="Exonuc_VII_L"/>
    <property type="match status" value="1"/>
</dbReference>
<dbReference type="PANTHER" id="PTHR30008:SF0">
    <property type="entry name" value="EXODEOXYRIBONUCLEASE 7 LARGE SUBUNIT"/>
    <property type="match status" value="1"/>
</dbReference>
<feature type="domain" description="Exonuclease VII large subunit C-terminal" evidence="2">
    <location>
        <begin position="146"/>
        <end position="289"/>
    </location>
</feature>
<gene>
    <name evidence="3" type="ORF">HMPREF0179_00492</name>
</gene>
<protein>
    <recommendedName>
        <fullName evidence="2">Exonuclease VII large subunit C-terminal domain-containing protein</fullName>
    </recommendedName>
</protein>
<dbReference type="Proteomes" id="UP000006034">
    <property type="component" value="Unassembled WGS sequence"/>
</dbReference>
<organism evidence="3 4">
    <name type="scientific">Bilophila wadsworthia (strain 3_1_6)</name>
    <dbReference type="NCBI Taxonomy" id="563192"/>
    <lineage>
        <taxon>Bacteria</taxon>
        <taxon>Pseudomonadati</taxon>
        <taxon>Thermodesulfobacteriota</taxon>
        <taxon>Desulfovibrionia</taxon>
        <taxon>Desulfovibrionales</taxon>
        <taxon>Desulfovibrionaceae</taxon>
        <taxon>Bilophila</taxon>
    </lineage>
</organism>
<evidence type="ECO:0000313" key="4">
    <source>
        <dbReference type="Proteomes" id="UP000006034"/>
    </source>
</evidence>
<dbReference type="GeneID" id="78086736"/>
<dbReference type="STRING" id="563192.HMPREF0179_00492"/>
<dbReference type="EMBL" id="ADCP02000002">
    <property type="protein sequence ID" value="EFV45718.2"/>
    <property type="molecule type" value="Genomic_DNA"/>
</dbReference>
<dbReference type="eggNOG" id="COG1570">
    <property type="taxonomic scope" value="Bacteria"/>
</dbReference>
<dbReference type="GO" id="GO:0006308">
    <property type="term" value="P:DNA catabolic process"/>
    <property type="evidence" value="ECO:0007669"/>
    <property type="project" value="InterPro"/>
</dbReference>
<reference evidence="3 4" key="2">
    <citation type="submission" date="2013-04" db="EMBL/GenBank/DDBJ databases">
        <title>The Genome Sequence of Bilophila wadsworthia 3_1_6.</title>
        <authorList>
            <consortium name="The Broad Institute Genomics Platform"/>
            <person name="Earl A."/>
            <person name="Ward D."/>
            <person name="Feldgarden M."/>
            <person name="Gevers D."/>
            <person name="Sibley C."/>
            <person name="Strauss J."/>
            <person name="Allen-Vercoe E."/>
            <person name="Walker B."/>
            <person name="Young S."/>
            <person name="Zeng Q."/>
            <person name="Gargeya S."/>
            <person name="Fitzgerald M."/>
            <person name="Haas B."/>
            <person name="Abouelleil A."/>
            <person name="Allen A.W."/>
            <person name="Alvarado L."/>
            <person name="Arachchi H.M."/>
            <person name="Berlin A.M."/>
            <person name="Chapman S.B."/>
            <person name="Gainer-Dewar J."/>
            <person name="Goldberg J."/>
            <person name="Griggs A."/>
            <person name="Gujja S."/>
            <person name="Hansen M."/>
            <person name="Howarth C."/>
            <person name="Imamovic A."/>
            <person name="Ireland A."/>
            <person name="Larimer J."/>
            <person name="McCowan C."/>
            <person name="Murphy C."/>
            <person name="Pearson M."/>
            <person name="Poon T.W."/>
            <person name="Priest M."/>
            <person name="Roberts A."/>
            <person name="Saif S."/>
            <person name="Shea T."/>
            <person name="Sisk P."/>
            <person name="Sykes S."/>
            <person name="Wortman J."/>
            <person name="Nusbaum C."/>
            <person name="Birren B."/>
        </authorList>
    </citation>
    <scope>NUCLEOTIDE SEQUENCE [LARGE SCALE GENOMIC DNA]</scope>
    <source>
        <strain evidence="3 4">3_1_6</strain>
    </source>
</reference>
<keyword evidence="4" id="KW-1185">Reference proteome</keyword>
<dbReference type="HOGENOM" id="CLU_862403_0_0_7"/>
<evidence type="ECO:0000256" key="1">
    <source>
        <dbReference type="SAM" id="Phobius"/>
    </source>
</evidence>
<keyword evidence="1" id="KW-1133">Transmembrane helix</keyword>
<keyword evidence="1" id="KW-0812">Transmembrane</keyword>
<feature type="transmembrane region" description="Helical" evidence="1">
    <location>
        <begin position="304"/>
        <end position="321"/>
    </location>
</feature>
<keyword evidence="1" id="KW-0472">Membrane</keyword>
<dbReference type="PANTHER" id="PTHR30008">
    <property type="entry name" value="EXODEOXYRIBONUCLEASE 7 LARGE SUBUNIT"/>
    <property type="match status" value="1"/>
</dbReference>